<sequence>MAFGFGRLRLAARDFWALTPRELAAAMRALAGPARLPLDRAGLAGLMARFPD</sequence>
<gene>
    <name evidence="1" type="ORF">GCM10017653_29860</name>
</gene>
<dbReference type="Pfam" id="PF09550">
    <property type="entry name" value="Phage_TAC_6"/>
    <property type="match status" value="1"/>
</dbReference>
<reference evidence="1" key="2">
    <citation type="submission" date="2023-01" db="EMBL/GenBank/DDBJ databases">
        <authorList>
            <person name="Sun Q."/>
            <person name="Evtushenko L."/>
        </authorList>
    </citation>
    <scope>NUCLEOTIDE SEQUENCE</scope>
    <source>
        <strain evidence="1">VKM B-2789</strain>
    </source>
</reference>
<proteinExistence type="predicted"/>
<evidence type="ECO:0008006" key="3">
    <source>
        <dbReference type="Google" id="ProtNLM"/>
    </source>
</evidence>
<comment type="caution">
    <text evidence="1">The sequence shown here is derived from an EMBL/GenBank/DDBJ whole genome shotgun (WGS) entry which is preliminary data.</text>
</comment>
<evidence type="ECO:0000313" key="1">
    <source>
        <dbReference type="EMBL" id="GLK84916.1"/>
    </source>
</evidence>
<name>A0A9W6JW59_9HYPH</name>
<organism evidence="1 2">
    <name type="scientific">Ancylobacter defluvii</name>
    <dbReference type="NCBI Taxonomy" id="1282440"/>
    <lineage>
        <taxon>Bacteria</taxon>
        <taxon>Pseudomonadati</taxon>
        <taxon>Pseudomonadota</taxon>
        <taxon>Alphaproteobacteria</taxon>
        <taxon>Hyphomicrobiales</taxon>
        <taxon>Xanthobacteraceae</taxon>
        <taxon>Ancylobacter</taxon>
    </lineage>
</organism>
<dbReference type="AlphaFoldDB" id="A0A9W6JW59"/>
<dbReference type="EMBL" id="BSFM01000014">
    <property type="protein sequence ID" value="GLK84916.1"/>
    <property type="molecule type" value="Genomic_DNA"/>
</dbReference>
<dbReference type="Proteomes" id="UP001143330">
    <property type="component" value="Unassembled WGS sequence"/>
</dbReference>
<reference evidence="1" key="1">
    <citation type="journal article" date="2014" name="Int. J. Syst. Evol. Microbiol.">
        <title>Complete genome sequence of Corynebacterium casei LMG S-19264T (=DSM 44701T), isolated from a smear-ripened cheese.</title>
        <authorList>
            <consortium name="US DOE Joint Genome Institute (JGI-PGF)"/>
            <person name="Walter F."/>
            <person name="Albersmeier A."/>
            <person name="Kalinowski J."/>
            <person name="Ruckert C."/>
        </authorList>
    </citation>
    <scope>NUCLEOTIDE SEQUENCE</scope>
    <source>
        <strain evidence="1">VKM B-2789</strain>
    </source>
</reference>
<evidence type="ECO:0000313" key="2">
    <source>
        <dbReference type="Proteomes" id="UP001143330"/>
    </source>
</evidence>
<dbReference type="RefSeq" id="WP_213364765.1">
    <property type="nucleotide sequence ID" value="NZ_BSFM01000014.1"/>
</dbReference>
<protein>
    <recommendedName>
        <fullName evidence="3">Phage tail assembly chaperone</fullName>
    </recommendedName>
</protein>
<keyword evidence="2" id="KW-1185">Reference proteome</keyword>
<accession>A0A9W6JW59</accession>
<dbReference type="InterPro" id="IPR019056">
    <property type="entry name" value="Phage_TAC_6"/>
</dbReference>